<dbReference type="AlphaFoldDB" id="A0AAV0FSU2"/>
<keyword evidence="2" id="KW-1185">Reference proteome</keyword>
<proteinExistence type="predicted"/>
<protein>
    <submittedName>
        <fullName evidence="1">Uncharacterized protein</fullName>
    </submittedName>
</protein>
<reference evidence="1" key="1">
    <citation type="submission" date="2022-07" db="EMBL/GenBank/DDBJ databases">
        <authorList>
            <person name="Macas J."/>
            <person name="Novak P."/>
            <person name="Neumann P."/>
        </authorList>
    </citation>
    <scope>NUCLEOTIDE SEQUENCE</scope>
</reference>
<gene>
    <name evidence="1" type="ORF">CEPIT_LOCUS36781</name>
</gene>
<organism evidence="1 2">
    <name type="scientific">Cuscuta epithymum</name>
    <dbReference type="NCBI Taxonomy" id="186058"/>
    <lineage>
        <taxon>Eukaryota</taxon>
        <taxon>Viridiplantae</taxon>
        <taxon>Streptophyta</taxon>
        <taxon>Embryophyta</taxon>
        <taxon>Tracheophyta</taxon>
        <taxon>Spermatophyta</taxon>
        <taxon>Magnoliopsida</taxon>
        <taxon>eudicotyledons</taxon>
        <taxon>Gunneridae</taxon>
        <taxon>Pentapetalae</taxon>
        <taxon>asterids</taxon>
        <taxon>lamiids</taxon>
        <taxon>Solanales</taxon>
        <taxon>Convolvulaceae</taxon>
        <taxon>Cuscuteae</taxon>
        <taxon>Cuscuta</taxon>
        <taxon>Cuscuta subgen. Cuscuta</taxon>
    </lineage>
</organism>
<dbReference type="EMBL" id="CAMAPF010001009">
    <property type="protein sequence ID" value="CAH9138415.1"/>
    <property type="molecule type" value="Genomic_DNA"/>
</dbReference>
<sequence>MEAQQLPYSFQGQTHQFWYPWPFQVPFLQQQEHFRPLFLNCHFARSIWHHFESCFNLCPSINGTFNNYITRWYLDFKSTIKDFNHVLPNTITWHLWKIRNKTIYDNKKATFPEAINALKTEIFAMSIAKPFATNEHAGPFNIFTAPTNKKDKRPAITV</sequence>
<dbReference type="Proteomes" id="UP001152523">
    <property type="component" value="Unassembled WGS sequence"/>
</dbReference>
<evidence type="ECO:0000313" key="2">
    <source>
        <dbReference type="Proteomes" id="UP001152523"/>
    </source>
</evidence>
<comment type="caution">
    <text evidence="1">The sequence shown here is derived from an EMBL/GenBank/DDBJ whole genome shotgun (WGS) entry which is preliminary data.</text>
</comment>
<name>A0AAV0FSU2_9ASTE</name>
<evidence type="ECO:0000313" key="1">
    <source>
        <dbReference type="EMBL" id="CAH9138415.1"/>
    </source>
</evidence>
<accession>A0AAV0FSU2</accession>